<dbReference type="GO" id="GO:0016787">
    <property type="term" value="F:hydrolase activity"/>
    <property type="evidence" value="ECO:0007669"/>
    <property type="project" value="UniProtKB-KW"/>
</dbReference>
<evidence type="ECO:0000259" key="10">
    <source>
        <dbReference type="Pfam" id="PF17764"/>
    </source>
</evidence>
<keyword evidence="11" id="KW-0378">Hydrolase</keyword>
<dbReference type="InterPro" id="IPR041222">
    <property type="entry name" value="PriA_3primeBD"/>
</dbReference>
<name>A0A841ABV1_9MICO</name>
<keyword evidence="6 8" id="KW-0067">ATP-binding</keyword>
<evidence type="ECO:0000313" key="11">
    <source>
        <dbReference type="EMBL" id="MBB5831423.1"/>
    </source>
</evidence>
<feature type="binding site" evidence="8">
    <location>
        <position position="533"/>
    </location>
    <ligand>
        <name>Zn(2+)</name>
        <dbReference type="ChEBI" id="CHEBI:29105"/>
        <label>2</label>
    </ligand>
</feature>
<dbReference type="GO" id="GO:0003677">
    <property type="term" value="F:DNA binding"/>
    <property type="evidence" value="ECO:0007669"/>
    <property type="project" value="UniProtKB-UniRule"/>
</dbReference>
<organism evidence="11 12">
    <name type="scientific">Brachybacterium aquaticum</name>
    <dbReference type="NCBI Taxonomy" id="1432564"/>
    <lineage>
        <taxon>Bacteria</taxon>
        <taxon>Bacillati</taxon>
        <taxon>Actinomycetota</taxon>
        <taxon>Actinomycetes</taxon>
        <taxon>Micrococcales</taxon>
        <taxon>Dermabacteraceae</taxon>
        <taxon>Brachybacterium</taxon>
    </lineage>
</organism>
<feature type="binding site" evidence="8">
    <location>
        <position position="536"/>
    </location>
    <ligand>
        <name>Zn(2+)</name>
        <dbReference type="ChEBI" id="CHEBI:29105"/>
        <label>2</label>
    </ligand>
</feature>
<feature type="binding site" evidence="8">
    <location>
        <position position="518"/>
    </location>
    <ligand>
        <name>Zn(2+)</name>
        <dbReference type="ChEBI" id="CHEBI:29105"/>
        <label>2</label>
    </ligand>
</feature>
<feature type="binding site" evidence="8">
    <location>
        <position position="545"/>
    </location>
    <ligand>
        <name>Zn(2+)</name>
        <dbReference type="ChEBI" id="CHEBI:29105"/>
        <label>1</label>
    </ligand>
</feature>
<keyword evidence="5 8" id="KW-0862">Zinc</keyword>
<feature type="compositionally biased region" description="Acidic residues" evidence="9">
    <location>
        <begin position="237"/>
        <end position="250"/>
    </location>
</feature>
<dbReference type="GO" id="GO:0006269">
    <property type="term" value="P:DNA replication, synthesis of primer"/>
    <property type="evidence" value="ECO:0007669"/>
    <property type="project" value="UniProtKB-KW"/>
</dbReference>
<feature type="binding site" evidence="8">
    <location>
        <position position="515"/>
    </location>
    <ligand>
        <name>Zn(2+)</name>
        <dbReference type="ChEBI" id="CHEBI:29105"/>
        <label>2</label>
    </ligand>
</feature>
<dbReference type="AlphaFoldDB" id="A0A841ABV1"/>
<dbReference type="InterPro" id="IPR005259">
    <property type="entry name" value="PriA"/>
</dbReference>
<evidence type="ECO:0000256" key="2">
    <source>
        <dbReference type="ARBA" id="ARBA00022705"/>
    </source>
</evidence>
<dbReference type="InterPro" id="IPR027417">
    <property type="entry name" value="P-loop_NTPase"/>
</dbReference>
<evidence type="ECO:0000256" key="6">
    <source>
        <dbReference type="ARBA" id="ARBA00022840"/>
    </source>
</evidence>
<feature type="compositionally biased region" description="Basic and acidic residues" evidence="9">
    <location>
        <begin position="182"/>
        <end position="207"/>
    </location>
</feature>
<keyword evidence="12" id="KW-1185">Reference proteome</keyword>
<dbReference type="Pfam" id="PF17764">
    <property type="entry name" value="PriA_3primeBD"/>
    <property type="match status" value="1"/>
</dbReference>
<comment type="similarity">
    <text evidence="8">Belongs to the helicase family. PriA subfamily.</text>
</comment>
<evidence type="ECO:0000256" key="9">
    <source>
        <dbReference type="SAM" id="MobiDB-lite"/>
    </source>
</evidence>
<dbReference type="InterPro" id="IPR042115">
    <property type="entry name" value="PriA_3primeBD_sf"/>
</dbReference>
<reference evidence="11 12" key="1">
    <citation type="submission" date="2020-08" db="EMBL/GenBank/DDBJ databases">
        <title>Sequencing the genomes of 1000 actinobacteria strains.</title>
        <authorList>
            <person name="Klenk H.-P."/>
        </authorList>
    </citation>
    <scope>NUCLEOTIDE SEQUENCE [LARGE SCALE GENOMIC DNA]</scope>
    <source>
        <strain evidence="11 12">DSM 28796</strain>
    </source>
</reference>
<keyword evidence="4 8" id="KW-0547">Nucleotide-binding</keyword>
<dbReference type="Gene3D" id="3.40.1440.60">
    <property type="entry name" value="PriA, 3(prime) DNA-binding domain"/>
    <property type="match status" value="1"/>
</dbReference>
<keyword evidence="1 8" id="KW-0639">Primosome</keyword>
<dbReference type="HAMAP" id="MF_00983">
    <property type="entry name" value="PriA"/>
    <property type="match status" value="1"/>
</dbReference>
<evidence type="ECO:0000313" key="12">
    <source>
        <dbReference type="Proteomes" id="UP000588158"/>
    </source>
</evidence>
<feature type="binding site" evidence="8">
    <location>
        <position position="548"/>
    </location>
    <ligand>
        <name>Zn(2+)</name>
        <dbReference type="ChEBI" id="CHEBI:29105"/>
        <label>1</label>
    </ligand>
</feature>
<keyword evidence="7 8" id="KW-0238">DNA-binding</keyword>
<dbReference type="Gene3D" id="3.40.50.300">
    <property type="entry name" value="P-loop containing nucleotide triphosphate hydrolases"/>
    <property type="match status" value="1"/>
</dbReference>
<proteinExistence type="inferred from homology"/>
<dbReference type="GO" id="GO:0006310">
    <property type="term" value="P:DNA recombination"/>
    <property type="evidence" value="ECO:0007669"/>
    <property type="project" value="InterPro"/>
</dbReference>
<evidence type="ECO:0000256" key="7">
    <source>
        <dbReference type="ARBA" id="ARBA00023125"/>
    </source>
</evidence>
<accession>A0A841ABV1</accession>
<feature type="region of interest" description="Disordered" evidence="9">
    <location>
        <begin position="1"/>
        <end position="62"/>
    </location>
</feature>
<dbReference type="GO" id="GO:0005524">
    <property type="term" value="F:ATP binding"/>
    <property type="evidence" value="ECO:0007669"/>
    <property type="project" value="UniProtKB-UniRule"/>
</dbReference>
<feature type="region of interest" description="Disordered" evidence="9">
    <location>
        <begin position="181"/>
        <end position="269"/>
    </location>
</feature>
<dbReference type="Proteomes" id="UP000588158">
    <property type="component" value="Unassembled WGS sequence"/>
</dbReference>
<comment type="subunit">
    <text evidence="8">Component of the replication restart primosome.</text>
</comment>
<evidence type="ECO:0000256" key="3">
    <source>
        <dbReference type="ARBA" id="ARBA00022723"/>
    </source>
</evidence>
<dbReference type="GO" id="GO:0006270">
    <property type="term" value="P:DNA replication initiation"/>
    <property type="evidence" value="ECO:0007669"/>
    <property type="project" value="TreeGrafter"/>
</dbReference>
<evidence type="ECO:0000256" key="8">
    <source>
        <dbReference type="HAMAP-Rule" id="MF_00983"/>
    </source>
</evidence>
<dbReference type="RefSeq" id="WP_312857582.1">
    <property type="nucleotide sequence ID" value="NZ_JACHLZ010000001.1"/>
</dbReference>
<dbReference type="PANTHER" id="PTHR30580:SF0">
    <property type="entry name" value="PRIMOSOMAL PROTEIN N"/>
    <property type="match status" value="1"/>
</dbReference>
<evidence type="ECO:0000256" key="1">
    <source>
        <dbReference type="ARBA" id="ARBA00022515"/>
    </source>
</evidence>
<dbReference type="GO" id="GO:1990077">
    <property type="term" value="C:primosome complex"/>
    <property type="evidence" value="ECO:0007669"/>
    <property type="project" value="UniProtKB-UniRule"/>
</dbReference>
<keyword evidence="2 8" id="KW-0235">DNA replication</keyword>
<dbReference type="GO" id="GO:0043138">
    <property type="term" value="F:3'-5' DNA helicase activity"/>
    <property type="evidence" value="ECO:0007669"/>
    <property type="project" value="TreeGrafter"/>
</dbReference>
<dbReference type="EMBL" id="JACHLZ010000001">
    <property type="protein sequence ID" value="MBB5831423.1"/>
    <property type="molecule type" value="Genomic_DNA"/>
</dbReference>
<evidence type="ECO:0000256" key="5">
    <source>
        <dbReference type="ARBA" id="ARBA00022833"/>
    </source>
</evidence>
<keyword evidence="3 8" id="KW-0479">Metal-binding</keyword>
<gene>
    <name evidence="8" type="primary">priA</name>
    <name evidence="11" type="ORF">HNR70_001236</name>
</gene>
<dbReference type="PANTHER" id="PTHR30580">
    <property type="entry name" value="PRIMOSOMAL PROTEIN N"/>
    <property type="match status" value="1"/>
</dbReference>
<comment type="caution">
    <text evidence="8">As this protein does not have any detectable helicase domains, it probably does not have helicase activity.</text>
</comment>
<comment type="caution">
    <text evidence="11">The sequence shown here is derived from an EMBL/GenBank/DDBJ whole genome shotgun (WGS) entry which is preliminary data.</text>
</comment>
<dbReference type="GO" id="GO:0006302">
    <property type="term" value="P:double-strand break repair"/>
    <property type="evidence" value="ECO:0007669"/>
    <property type="project" value="InterPro"/>
</dbReference>
<feature type="binding site" evidence="8">
    <location>
        <position position="509"/>
    </location>
    <ligand>
        <name>Zn(2+)</name>
        <dbReference type="ChEBI" id="CHEBI:29105"/>
        <label>1</label>
    </ligand>
</feature>
<feature type="domain" description="Primosomal protein N' 3' DNA-binding" evidence="10">
    <location>
        <begin position="88"/>
        <end position="178"/>
    </location>
</feature>
<protein>
    <recommendedName>
        <fullName evidence="8">Probable replication restart protein PriA</fullName>
    </recommendedName>
    <alternativeName>
        <fullName evidence="8">Putative ATP-dependent DNA helicase PriA</fullName>
    </alternativeName>
</protein>
<sequence length="779" mass="82212">MRPGRGAQALTTPAQGAAGEREEGPATGQAPLFAAPAVAVPDQSPSAAAAEDPDRPGAARASGLRTTAGFEVVDDLPVASVRLVGVLPHLDRPFEYAVTPDTAAAGPGMRVRVRFSGKDTEGIVLGRHAEPSTDRAFAPLHRLVSDDVVVPAAMMRVCEEVAERCAGTVGDVLRLALPPRHARAEKADRAAVEKEAAEQEVAEKDAVTGDDSAGDSPRGSEGAEDSPSADGPAPEEAPSDDVDTDPDAGPEADAPPAAPPAPRPGDRYPALSALLSRAGSPTGPVPRASMVLDPVDPWTAVAADAIADLGEDRGALVIAPDQRDVARLSRVLTARGIDHEILAGTEGPEKRYRTFRRILRGATRVVLGNRSAAFAPVQDLSLIICWDEADDLLEEPRAPYPHTRTVLQCRSAEERAALLFLAASESVTMRALIDAGYLARLAPRPAPVTAVRPRIVAMDQYLRDREGPSGRSRLPQEAMRVLRRGLARGPVLVQVPRSGYAPAIACTFCGTRAQCATCSAPLSLGARGGPLHCRVCGRREDAYRCPECDRTQVRAMVVGSARTAEELHRNFPDAPLKVAGGAHGPLEDDAVPGTGIVVSTPGAEPAPDGGYAACLLLDADAMLGRAAFDADVEAVRRWRDAIALVRTADEGGEVLVVGTATLPAIRDLVAHRSGLFLDRVLEDRRELDLPPFRRVAEVVGDREACRAFLESTELPDGTEVLGPVDLEGLDDAGRARAVLRLEPQRSRELAAALRAGVAARSARKARGSLRVRLDPPDVF</sequence>
<comment type="cofactor">
    <cofactor evidence="8">
        <name>Zn(2+)</name>
        <dbReference type="ChEBI" id="CHEBI:29105"/>
    </cofactor>
    <text evidence="8">Binds 2 zinc ions per subunit.</text>
</comment>
<dbReference type="GO" id="GO:0008270">
    <property type="term" value="F:zinc ion binding"/>
    <property type="evidence" value="ECO:0007669"/>
    <property type="project" value="UniProtKB-UniRule"/>
</dbReference>
<comment type="function">
    <text evidence="8">Initiates the restart of stalled replication forks, which reloads the replicative helicase on sites other than the origin of replication. Recognizes and binds to abandoned replication forks and remodels them to uncover a helicase loading site. Promotes assembly of the primosome at these replication forks.</text>
</comment>
<evidence type="ECO:0000256" key="4">
    <source>
        <dbReference type="ARBA" id="ARBA00022741"/>
    </source>
</evidence>
<feature type="binding site" evidence="8">
    <location>
        <position position="506"/>
    </location>
    <ligand>
        <name>Zn(2+)</name>
        <dbReference type="ChEBI" id="CHEBI:29105"/>
        <label>1</label>
    </ligand>
</feature>